<keyword evidence="1" id="KW-0472">Membrane</keyword>
<proteinExistence type="predicted"/>
<dbReference type="InParanoid" id="A0A482X700"/>
<keyword evidence="3" id="KW-1185">Reference proteome</keyword>
<sequence>MPHNKTQATTFCLSEKNKITNKMMSPRYFLLLLLTILAIGVTVYFAQKHYFHGKEGPGAEKVKVSNATEALPINDAGKNAEEAPHSLPGQIEGSMYLKSIFKNMICERNTNDESTVRISCCGKFQLPNSNDEHKGCLSLEAQKVFDSIDYLFRVKLNVDDKLIGSRQSIGVAPPSNSCFDIGGGSKLCADFTLAVLDNGEANESAFNTCALMIISSKFRTSWETAPEAKDLEIETEYLPCDTEKSQLLEKSTSKFATVMRIYLSTIEEEPSTKKTTKEGVQASLFVKSVLEDMVCDIKQDSAYTVSCCGHVTIPNLTKKPKGCIIFEAKNATAKQDSDVTFGMKIKVDDDTIGYSDTKGLLLPGTKCFEIGALPGNEMCADLSFLSLNNGFIDESIFKTCSLITVSSKSHTPWEGIPNISDVIGKSSAISCNNTENDISKTTGSFIIAIARVFINSSALENNKPKVQEVIVATSDNSNQHPPYGGAIYLKSDLEDMKCELTYLGSTYDHYALTCYGKVTLDDQKQHSGAFLVKSTRKMISNDENEYFYNVSLTVDNAEVMSLNFTGFPAPGRQCFPIPGFPNLKECIDLDDMLTDNNLSNENHFKSCKLMVFNSHKEVSKYGSYHLSAAIRRLEDLTCNTEKKMLLEKGGEEADVLRISFEKATDEDKREWGVLKEIEPIKKHVDEEASSKGIIDSIMNLFF</sequence>
<dbReference type="AlphaFoldDB" id="A0A482X700"/>
<comment type="caution">
    <text evidence="2">The sequence shown here is derived from an EMBL/GenBank/DDBJ whole genome shotgun (WGS) entry which is preliminary data.</text>
</comment>
<reference evidence="2 3" key="1">
    <citation type="journal article" date="2017" name="Gigascience">
        <title>Genome sequence of the small brown planthopper, Laodelphax striatellus.</title>
        <authorList>
            <person name="Zhu J."/>
            <person name="Jiang F."/>
            <person name="Wang X."/>
            <person name="Yang P."/>
            <person name="Bao Y."/>
            <person name="Zhao W."/>
            <person name="Wang W."/>
            <person name="Lu H."/>
            <person name="Wang Q."/>
            <person name="Cui N."/>
            <person name="Li J."/>
            <person name="Chen X."/>
            <person name="Luo L."/>
            <person name="Yu J."/>
            <person name="Kang L."/>
            <person name="Cui F."/>
        </authorList>
    </citation>
    <scope>NUCLEOTIDE SEQUENCE [LARGE SCALE GENOMIC DNA]</scope>
    <source>
        <strain evidence="2">Lst14</strain>
    </source>
</reference>
<dbReference type="OrthoDB" id="10317099at2759"/>
<evidence type="ECO:0000313" key="2">
    <source>
        <dbReference type="EMBL" id="RZF41462.1"/>
    </source>
</evidence>
<evidence type="ECO:0000256" key="1">
    <source>
        <dbReference type="SAM" id="Phobius"/>
    </source>
</evidence>
<accession>A0A482X700</accession>
<keyword evidence="1" id="KW-0812">Transmembrane</keyword>
<evidence type="ECO:0000313" key="3">
    <source>
        <dbReference type="Proteomes" id="UP000291343"/>
    </source>
</evidence>
<dbReference type="EMBL" id="QKKF02016774">
    <property type="protein sequence ID" value="RZF41462.1"/>
    <property type="molecule type" value="Genomic_DNA"/>
</dbReference>
<feature type="transmembrane region" description="Helical" evidence="1">
    <location>
        <begin position="28"/>
        <end position="46"/>
    </location>
</feature>
<protein>
    <submittedName>
        <fullName evidence="2">Uncharacterized protein</fullName>
    </submittedName>
</protein>
<organism evidence="2 3">
    <name type="scientific">Laodelphax striatellus</name>
    <name type="common">Small brown planthopper</name>
    <name type="synonym">Delphax striatella</name>
    <dbReference type="NCBI Taxonomy" id="195883"/>
    <lineage>
        <taxon>Eukaryota</taxon>
        <taxon>Metazoa</taxon>
        <taxon>Ecdysozoa</taxon>
        <taxon>Arthropoda</taxon>
        <taxon>Hexapoda</taxon>
        <taxon>Insecta</taxon>
        <taxon>Pterygota</taxon>
        <taxon>Neoptera</taxon>
        <taxon>Paraneoptera</taxon>
        <taxon>Hemiptera</taxon>
        <taxon>Auchenorrhyncha</taxon>
        <taxon>Fulgoroidea</taxon>
        <taxon>Delphacidae</taxon>
        <taxon>Criomorphinae</taxon>
        <taxon>Laodelphax</taxon>
    </lineage>
</organism>
<dbReference type="Proteomes" id="UP000291343">
    <property type="component" value="Unassembled WGS sequence"/>
</dbReference>
<gene>
    <name evidence="2" type="ORF">LSTR_LSTR000176</name>
</gene>
<name>A0A482X700_LAOST</name>
<keyword evidence="1" id="KW-1133">Transmembrane helix</keyword>